<feature type="region of interest" description="Disordered" evidence="1">
    <location>
        <begin position="1"/>
        <end position="30"/>
    </location>
</feature>
<keyword evidence="3" id="KW-1185">Reference proteome</keyword>
<reference evidence="2" key="1">
    <citation type="submission" date="2023-08" db="EMBL/GenBank/DDBJ databases">
        <title>Reference Genome Resource for the Citrus Pathogen Phytophthora citrophthora.</title>
        <authorList>
            <person name="Moller H."/>
            <person name="Coetzee B."/>
            <person name="Rose L.J."/>
            <person name="Van Niekerk J.M."/>
        </authorList>
    </citation>
    <scope>NUCLEOTIDE SEQUENCE</scope>
    <source>
        <strain evidence="2">STE-U-9442</strain>
    </source>
</reference>
<dbReference type="Proteomes" id="UP001259832">
    <property type="component" value="Unassembled WGS sequence"/>
</dbReference>
<dbReference type="EMBL" id="JASMQC010000001">
    <property type="protein sequence ID" value="KAK1948326.1"/>
    <property type="molecule type" value="Genomic_DNA"/>
</dbReference>
<gene>
    <name evidence="2" type="ORF">P3T76_000616</name>
</gene>
<proteinExistence type="predicted"/>
<protein>
    <submittedName>
        <fullName evidence="2">Uncharacterized protein</fullName>
    </submittedName>
</protein>
<comment type="caution">
    <text evidence="2">The sequence shown here is derived from an EMBL/GenBank/DDBJ whole genome shotgun (WGS) entry which is preliminary data.</text>
</comment>
<feature type="compositionally biased region" description="Polar residues" evidence="1">
    <location>
        <begin position="1"/>
        <end position="12"/>
    </location>
</feature>
<organism evidence="2 3">
    <name type="scientific">Phytophthora citrophthora</name>
    <dbReference type="NCBI Taxonomy" id="4793"/>
    <lineage>
        <taxon>Eukaryota</taxon>
        <taxon>Sar</taxon>
        <taxon>Stramenopiles</taxon>
        <taxon>Oomycota</taxon>
        <taxon>Peronosporomycetes</taxon>
        <taxon>Peronosporales</taxon>
        <taxon>Peronosporaceae</taxon>
        <taxon>Phytophthora</taxon>
    </lineage>
</organism>
<name>A0AAD9H176_9STRA</name>
<evidence type="ECO:0000313" key="3">
    <source>
        <dbReference type="Proteomes" id="UP001259832"/>
    </source>
</evidence>
<evidence type="ECO:0000313" key="2">
    <source>
        <dbReference type="EMBL" id="KAK1948326.1"/>
    </source>
</evidence>
<accession>A0AAD9H176</accession>
<evidence type="ECO:0000256" key="1">
    <source>
        <dbReference type="SAM" id="MobiDB-lite"/>
    </source>
</evidence>
<sequence length="82" mass="8627">MNDTGVGQTRTAVQKVAGMSPSQAVHSPGRNGAQLDFFHGITKRSSTNGTKLRLDLANYATPSSVTLDFGTKADSMMQPSPS</sequence>
<dbReference type="AlphaFoldDB" id="A0AAD9H176"/>